<comment type="caution">
    <text evidence="2">The sequence shown here is derived from an EMBL/GenBank/DDBJ whole genome shotgun (WGS) entry which is preliminary data.</text>
</comment>
<protein>
    <recommendedName>
        <fullName evidence="4">Retrotransposon gag domain-containing protein</fullName>
    </recommendedName>
</protein>
<feature type="region of interest" description="Disordered" evidence="1">
    <location>
        <begin position="142"/>
        <end position="242"/>
    </location>
</feature>
<name>A0AAP0C5X8_9ASPA</name>
<gene>
    <name evidence="2" type="ORF">KSP39_PZI001376</name>
</gene>
<feature type="compositionally biased region" description="Low complexity" evidence="1">
    <location>
        <begin position="478"/>
        <end position="493"/>
    </location>
</feature>
<dbReference type="AlphaFoldDB" id="A0AAP0C5X8"/>
<accession>A0AAP0C5X8</accession>
<evidence type="ECO:0000313" key="2">
    <source>
        <dbReference type="EMBL" id="KAK8957865.1"/>
    </source>
</evidence>
<sequence>MSYYTRKGDPVQYVQWFEDVVSIRQMLDGFKCRLFAITLKEKAREWFHQLPASSIYCFEDLRRGFMLWFITSKRSKRESEQGVNETLGATSIASGRRSPRFGDAGTHPDDGLHLGAVSGFLPDGVEEDPPLSSEELMERAVREVDGEASNPEFSRRLARWATEEERPRGGRGQEERIAEPRQREQQQQQQPRWGRQESNQRLWWRPEWQDQGERRGFHGGDRRQRGQDQFYPPGGWQAQRPPLPDQEEAMTIAMGERRRVAKRRRREVRVELPYCDFHQEEGHTTITCSEFLELRGNRDQQRQQERQEVRIEEVMSHSEEDRCEDWVDMGTQGRIGMIHGGAGVEASRKSSLCTMYRRSVPSTSQTLPQEEKITFSRKDMPDHKDPFCDALVIQTAIENFTIARILIDNGSSVNVIFKKAFDAMKVEAKRVLASDEPLFRFSGERKEVEGGVGLHITLGGSSPAPTSSLLWMPPAATPPSSGGPSSAPFAAYPQPSTIA</sequence>
<feature type="compositionally biased region" description="Basic and acidic residues" evidence="1">
    <location>
        <begin position="207"/>
        <end position="226"/>
    </location>
</feature>
<feature type="compositionally biased region" description="Polar residues" evidence="1">
    <location>
        <begin position="81"/>
        <end position="93"/>
    </location>
</feature>
<feature type="compositionally biased region" description="Basic and acidic residues" evidence="1">
    <location>
        <begin position="161"/>
        <end position="184"/>
    </location>
</feature>
<feature type="compositionally biased region" description="Low complexity" evidence="1">
    <location>
        <begin position="185"/>
        <end position="197"/>
    </location>
</feature>
<evidence type="ECO:0000256" key="1">
    <source>
        <dbReference type="SAM" id="MobiDB-lite"/>
    </source>
</evidence>
<dbReference type="EMBL" id="JBBWWQ010000001">
    <property type="protein sequence ID" value="KAK8957865.1"/>
    <property type="molecule type" value="Genomic_DNA"/>
</dbReference>
<reference evidence="2 3" key="1">
    <citation type="journal article" date="2022" name="Nat. Plants">
        <title>Genomes of leafy and leafless Platanthera orchids illuminate the evolution of mycoheterotrophy.</title>
        <authorList>
            <person name="Li M.H."/>
            <person name="Liu K.W."/>
            <person name="Li Z."/>
            <person name="Lu H.C."/>
            <person name="Ye Q.L."/>
            <person name="Zhang D."/>
            <person name="Wang J.Y."/>
            <person name="Li Y.F."/>
            <person name="Zhong Z.M."/>
            <person name="Liu X."/>
            <person name="Yu X."/>
            <person name="Liu D.K."/>
            <person name="Tu X.D."/>
            <person name="Liu B."/>
            <person name="Hao Y."/>
            <person name="Liao X.Y."/>
            <person name="Jiang Y.T."/>
            <person name="Sun W.H."/>
            <person name="Chen J."/>
            <person name="Chen Y.Q."/>
            <person name="Ai Y."/>
            <person name="Zhai J.W."/>
            <person name="Wu S.S."/>
            <person name="Zhou Z."/>
            <person name="Hsiao Y.Y."/>
            <person name="Wu W.L."/>
            <person name="Chen Y.Y."/>
            <person name="Lin Y.F."/>
            <person name="Hsu J.L."/>
            <person name="Li C.Y."/>
            <person name="Wang Z.W."/>
            <person name="Zhao X."/>
            <person name="Zhong W.Y."/>
            <person name="Ma X.K."/>
            <person name="Ma L."/>
            <person name="Huang J."/>
            <person name="Chen G.Z."/>
            <person name="Huang M.Z."/>
            <person name="Huang L."/>
            <person name="Peng D.H."/>
            <person name="Luo Y.B."/>
            <person name="Zou S.Q."/>
            <person name="Chen S.P."/>
            <person name="Lan S."/>
            <person name="Tsai W.C."/>
            <person name="Van de Peer Y."/>
            <person name="Liu Z.J."/>
        </authorList>
    </citation>
    <scope>NUCLEOTIDE SEQUENCE [LARGE SCALE GENOMIC DNA]</scope>
    <source>
        <strain evidence="2">Lor287</strain>
    </source>
</reference>
<feature type="region of interest" description="Disordered" evidence="1">
    <location>
        <begin position="467"/>
        <end position="499"/>
    </location>
</feature>
<evidence type="ECO:0000313" key="3">
    <source>
        <dbReference type="Proteomes" id="UP001418222"/>
    </source>
</evidence>
<organism evidence="2 3">
    <name type="scientific">Platanthera zijinensis</name>
    <dbReference type="NCBI Taxonomy" id="2320716"/>
    <lineage>
        <taxon>Eukaryota</taxon>
        <taxon>Viridiplantae</taxon>
        <taxon>Streptophyta</taxon>
        <taxon>Embryophyta</taxon>
        <taxon>Tracheophyta</taxon>
        <taxon>Spermatophyta</taxon>
        <taxon>Magnoliopsida</taxon>
        <taxon>Liliopsida</taxon>
        <taxon>Asparagales</taxon>
        <taxon>Orchidaceae</taxon>
        <taxon>Orchidoideae</taxon>
        <taxon>Orchideae</taxon>
        <taxon>Orchidinae</taxon>
        <taxon>Platanthera</taxon>
    </lineage>
</organism>
<dbReference type="PANTHER" id="PTHR33240:SF8">
    <property type="entry name" value="OS03G0439900 PROTEIN"/>
    <property type="match status" value="1"/>
</dbReference>
<keyword evidence="3" id="KW-1185">Reference proteome</keyword>
<feature type="region of interest" description="Disordered" evidence="1">
    <location>
        <begin position="79"/>
        <end position="113"/>
    </location>
</feature>
<proteinExistence type="predicted"/>
<evidence type="ECO:0008006" key="4">
    <source>
        <dbReference type="Google" id="ProtNLM"/>
    </source>
</evidence>
<dbReference type="PANTHER" id="PTHR33240">
    <property type="entry name" value="OS08G0508500 PROTEIN"/>
    <property type="match status" value="1"/>
</dbReference>
<dbReference type="Proteomes" id="UP001418222">
    <property type="component" value="Unassembled WGS sequence"/>
</dbReference>